<keyword evidence="2" id="KW-0732">Signal</keyword>
<feature type="region of interest" description="Disordered" evidence="1">
    <location>
        <begin position="75"/>
        <end position="112"/>
    </location>
</feature>
<feature type="chain" id="PRO_5043019881" description="Root meristem growth factor 8" evidence="2">
    <location>
        <begin position="24"/>
        <end position="131"/>
    </location>
</feature>
<dbReference type="EMBL" id="JAYWIO010000003">
    <property type="protein sequence ID" value="KAK7275032.1"/>
    <property type="molecule type" value="Genomic_DNA"/>
</dbReference>
<evidence type="ECO:0000256" key="1">
    <source>
        <dbReference type="SAM" id="MobiDB-lite"/>
    </source>
</evidence>
<gene>
    <name evidence="3" type="ORF">RIF29_16138</name>
</gene>
<name>A0AAN9ID93_CROPI</name>
<keyword evidence="4" id="KW-1185">Reference proteome</keyword>
<proteinExistence type="predicted"/>
<evidence type="ECO:0000256" key="2">
    <source>
        <dbReference type="SAM" id="SignalP"/>
    </source>
</evidence>
<feature type="signal peptide" evidence="2">
    <location>
        <begin position="1"/>
        <end position="23"/>
    </location>
</feature>
<dbReference type="Proteomes" id="UP001372338">
    <property type="component" value="Unassembled WGS sequence"/>
</dbReference>
<accession>A0AAN9ID93</accession>
<evidence type="ECO:0000313" key="3">
    <source>
        <dbReference type="EMBL" id="KAK7275032.1"/>
    </source>
</evidence>
<evidence type="ECO:0008006" key="5">
    <source>
        <dbReference type="Google" id="ProtNLM"/>
    </source>
</evidence>
<organism evidence="3 4">
    <name type="scientific">Crotalaria pallida</name>
    <name type="common">Smooth rattlebox</name>
    <name type="synonym">Crotalaria striata</name>
    <dbReference type="NCBI Taxonomy" id="3830"/>
    <lineage>
        <taxon>Eukaryota</taxon>
        <taxon>Viridiplantae</taxon>
        <taxon>Streptophyta</taxon>
        <taxon>Embryophyta</taxon>
        <taxon>Tracheophyta</taxon>
        <taxon>Spermatophyta</taxon>
        <taxon>Magnoliopsida</taxon>
        <taxon>eudicotyledons</taxon>
        <taxon>Gunneridae</taxon>
        <taxon>Pentapetalae</taxon>
        <taxon>rosids</taxon>
        <taxon>fabids</taxon>
        <taxon>Fabales</taxon>
        <taxon>Fabaceae</taxon>
        <taxon>Papilionoideae</taxon>
        <taxon>50 kb inversion clade</taxon>
        <taxon>genistoids sensu lato</taxon>
        <taxon>core genistoids</taxon>
        <taxon>Crotalarieae</taxon>
        <taxon>Crotalaria</taxon>
    </lineage>
</organism>
<reference evidence="3 4" key="1">
    <citation type="submission" date="2024-01" db="EMBL/GenBank/DDBJ databases">
        <title>The genomes of 5 underutilized Papilionoideae crops provide insights into root nodulation and disease resistanc.</title>
        <authorList>
            <person name="Yuan L."/>
        </authorList>
    </citation>
    <scope>NUCLEOTIDE SEQUENCE [LARGE SCALE GENOMIC DNA]</scope>
    <source>
        <strain evidence="3">ZHUSHIDOU_FW_LH</strain>
        <tissue evidence="3">Leaf</tissue>
    </source>
</reference>
<comment type="caution">
    <text evidence="3">The sequence shown here is derived from an EMBL/GenBank/DDBJ whole genome shotgun (WGS) entry which is preliminary data.</text>
</comment>
<protein>
    <recommendedName>
        <fullName evidence="5">Root meristem growth factor 8</fullName>
    </recommendedName>
</protein>
<dbReference type="AlphaFoldDB" id="A0AAN9ID93"/>
<sequence>MGLIIIITLLSISFSALLPPCTSLNLQLQPSLHHQGPGAINAQQKLSLPVLPRKLRFTEKVQEYDEVRYQLASHKQKNTLPAGKQNMVVGSKGTKEEWSEGGDDPSKYFTMDYPKVNRRRPIHNKNLPVGP</sequence>
<evidence type="ECO:0000313" key="4">
    <source>
        <dbReference type="Proteomes" id="UP001372338"/>
    </source>
</evidence>